<feature type="domain" description="Protein kinase" evidence="6">
    <location>
        <begin position="23"/>
        <end position="305"/>
    </location>
</feature>
<dbReference type="InterPro" id="IPR017441">
    <property type="entry name" value="Protein_kinase_ATP_BS"/>
</dbReference>
<keyword evidence="2 5" id="KW-0547">Nucleotide-binding</keyword>
<evidence type="ECO:0000259" key="6">
    <source>
        <dbReference type="PROSITE" id="PS50011"/>
    </source>
</evidence>
<gene>
    <name evidence="7" type="ORF">EOT10_33400</name>
</gene>
<keyword evidence="4 5" id="KW-0067">ATP-binding</keyword>
<evidence type="ECO:0000313" key="7">
    <source>
        <dbReference type="EMBL" id="RVU17991.1"/>
    </source>
</evidence>
<evidence type="ECO:0000256" key="5">
    <source>
        <dbReference type="PROSITE-ProRule" id="PRU10141"/>
    </source>
</evidence>
<evidence type="ECO:0000313" key="8">
    <source>
        <dbReference type="Proteomes" id="UP000283128"/>
    </source>
</evidence>
<name>A0A3S2YSC1_9ACTN</name>
<dbReference type="PROSITE" id="PS00108">
    <property type="entry name" value="PROTEIN_KINASE_ST"/>
    <property type="match status" value="1"/>
</dbReference>
<accession>A0A3S2YSC1</accession>
<organism evidence="7 8">
    <name type="scientific">Streptomyces antnestii</name>
    <dbReference type="NCBI Taxonomy" id="2494256"/>
    <lineage>
        <taxon>Bacteria</taxon>
        <taxon>Bacillati</taxon>
        <taxon>Actinomycetota</taxon>
        <taxon>Actinomycetes</taxon>
        <taxon>Kitasatosporales</taxon>
        <taxon>Streptomycetaceae</taxon>
        <taxon>Streptomyces</taxon>
    </lineage>
</organism>
<keyword evidence="8" id="KW-1185">Reference proteome</keyword>
<dbReference type="RefSeq" id="WP_127832120.1">
    <property type="nucleotide sequence ID" value="NZ_RZYA01000022.1"/>
</dbReference>
<evidence type="ECO:0000256" key="1">
    <source>
        <dbReference type="ARBA" id="ARBA00022679"/>
    </source>
</evidence>
<dbReference type="PANTHER" id="PTHR43289:SF34">
    <property type="entry name" value="SERINE_THREONINE-PROTEIN KINASE YBDM-RELATED"/>
    <property type="match status" value="1"/>
</dbReference>
<dbReference type="AlphaFoldDB" id="A0A3S2YSC1"/>
<evidence type="ECO:0000256" key="2">
    <source>
        <dbReference type="ARBA" id="ARBA00022741"/>
    </source>
</evidence>
<comment type="caution">
    <text evidence="7">The sequence shown here is derived from an EMBL/GenBank/DDBJ whole genome shotgun (WGS) entry which is preliminary data.</text>
</comment>
<dbReference type="InterPro" id="IPR008271">
    <property type="entry name" value="Ser/Thr_kinase_AS"/>
</dbReference>
<reference evidence="7 8" key="1">
    <citation type="submission" date="2019-01" db="EMBL/GenBank/DDBJ databases">
        <title>Genome sequences of Streptomyces and Rhizobium isolates collected from root and soil.</title>
        <authorList>
            <person name="Chhettri S."/>
            <person name="Sevigny J.L."/>
            <person name="Sen A."/>
            <person name="Ennis N."/>
            <person name="Tisa L."/>
        </authorList>
    </citation>
    <scope>NUCLEOTIDE SEQUENCE [LARGE SCALE GENOMIC DNA]</scope>
    <source>
        <strain evidence="7 8">San01</strain>
    </source>
</reference>
<dbReference type="CDD" id="cd14014">
    <property type="entry name" value="STKc_PknB_like"/>
    <property type="match status" value="1"/>
</dbReference>
<dbReference type="GO" id="GO:0005524">
    <property type="term" value="F:ATP binding"/>
    <property type="evidence" value="ECO:0007669"/>
    <property type="project" value="UniProtKB-UniRule"/>
</dbReference>
<dbReference type="InterPro" id="IPR000719">
    <property type="entry name" value="Prot_kinase_dom"/>
</dbReference>
<keyword evidence="3 7" id="KW-0418">Kinase</keyword>
<sequence length="428" mass="46672">MNQAPPDESDLRGLQGRVVDGRYALSEWIGGGGFGAVFRADQYILGHPVRSVACKLSRRSGLTEENAAELFQDVLLLAEAMDSMTDAEARQHLVHVYDGGLAQGLGGRAFLAMEYVPGATLAGEFAAMGRVPAPLMVKWARQICVALRGLHRLDPPLLHRDLKPDNVLLGSDNWVRLIDFGLAARMLELGHVPGTVGTLQYMAPETAAGSSVPESDLYSLGLLMYEGLTGRHAYAHLTPPPSLPDAAHGDWLQEQKRGAPPVRPSVHNNLVPPALDALVMRLLEPRPAQRHRSAEDVIAALDVVLDRPVVRQPGEADLEEARRLRAQRQWAAAAATLRRALARHDIADPIRLALLVELGPVHESGGDHLAAAHSWADACELVRGRALMPSGQDRARLARRAEEAFRKAGNRFQAERFARQARAERDRG</sequence>
<dbReference type="SUPFAM" id="SSF56112">
    <property type="entry name" value="Protein kinase-like (PK-like)"/>
    <property type="match status" value="1"/>
</dbReference>
<dbReference type="GO" id="GO:0004674">
    <property type="term" value="F:protein serine/threonine kinase activity"/>
    <property type="evidence" value="ECO:0007669"/>
    <property type="project" value="UniProtKB-KW"/>
</dbReference>
<dbReference type="Gene3D" id="3.30.200.20">
    <property type="entry name" value="Phosphorylase Kinase, domain 1"/>
    <property type="match status" value="1"/>
</dbReference>
<dbReference type="PANTHER" id="PTHR43289">
    <property type="entry name" value="MITOGEN-ACTIVATED PROTEIN KINASE KINASE KINASE 20-RELATED"/>
    <property type="match status" value="1"/>
</dbReference>
<dbReference type="PROSITE" id="PS00107">
    <property type="entry name" value="PROTEIN_KINASE_ATP"/>
    <property type="match status" value="1"/>
</dbReference>
<dbReference type="Proteomes" id="UP000283128">
    <property type="component" value="Unassembled WGS sequence"/>
</dbReference>
<keyword evidence="7" id="KW-0723">Serine/threonine-protein kinase</keyword>
<dbReference type="InterPro" id="IPR011009">
    <property type="entry name" value="Kinase-like_dom_sf"/>
</dbReference>
<proteinExistence type="predicted"/>
<dbReference type="Pfam" id="PF00069">
    <property type="entry name" value="Pkinase"/>
    <property type="match status" value="1"/>
</dbReference>
<dbReference type="EMBL" id="RZYA01000022">
    <property type="protein sequence ID" value="RVU17991.1"/>
    <property type="molecule type" value="Genomic_DNA"/>
</dbReference>
<evidence type="ECO:0000256" key="3">
    <source>
        <dbReference type="ARBA" id="ARBA00022777"/>
    </source>
</evidence>
<feature type="binding site" evidence="5">
    <location>
        <position position="55"/>
    </location>
    <ligand>
        <name>ATP</name>
        <dbReference type="ChEBI" id="CHEBI:30616"/>
    </ligand>
</feature>
<dbReference type="OrthoDB" id="9762169at2"/>
<evidence type="ECO:0000256" key="4">
    <source>
        <dbReference type="ARBA" id="ARBA00022840"/>
    </source>
</evidence>
<keyword evidence="1" id="KW-0808">Transferase</keyword>
<dbReference type="PROSITE" id="PS50011">
    <property type="entry name" value="PROTEIN_KINASE_DOM"/>
    <property type="match status" value="1"/>
</dbReference>
<protein>
    <submittedName>
        <fullName evidence="7">Serine/threonine protein kinase</fullName>
    </submittedName>
</protein>
<dbReference type="SMART" id="SM00220">
    <property type="entry name" value="S_TKc"/>
    <property type="match status" value="1"/>
</dbReference>
<dbReference type="Gene3D" id="1.10.510.10">
    <property type="entry name" value="Transferase(Phosphotransferase) domain 1"/>
    <property type="match status" value="1"/>
</dbReference>